<evidence type="ECO:0000256" key="2">
    <source>
        <dbReference type="SAM" id="SignalP"/>
    </source>
</evidence>
<feature type="signal peptide" evidence="2">
    <location>
        <begin position="1"/>
        <end position="23"/>
    </location>
</feature>
<organism evidence="3 4">
    <name type="scientific">Saccharospirillum salsuginis</name>
    <dbReference type="NCBI Taxonomy" id="418750"/>
    <lineage>
        <taxon>Bacteria</taxon>
        <taxon>Pseudomonadati</taxon>
        <taxon>Pseudomonadota</taxon>
        <taxon>Gammaproteobacteria</taxon>
        <taxon>Oceanospirillales</taxon>
        <taxon>Saccharospirillaceae</taxon>
        <taxon>Saccharospirillum</taxon>
    </lineage>
</organism>
<dbReference type="PROSITE" id="PS51257">
    <property type="entry name" value="PROKAR_LIPOPROTEIN"/>
    <property type="match status" value="1"/>
</dbReference>
<evidence type="ECO:0000313" key="3">
    <source>
        <dbReference type="EMBL" id="GGX37948.1"/>
    </source>
</evidence>
<evidence type="ECO:0008006" key="5">
    <source>
        <dbReference type="Google" id="ProtNLM"/>
    </source>
</evidence>
<dbReference type="Proteomes" id="UP000626148">
    <property type="component" value="Unassembled WGS sequence"/>
</dbReference>
<comment type="caution">
    <text evidence="3">The sequence shown here is derived from an EMBL/GenBank/DDBJ whole genome shotgun (WGS) entry which is preliminary data.</text>
</comment>
<feature type="region of interest" description="Disordered" evidence="1">
    <location>
        <begin position="283"/>
        <end position="322"/>
    </location>
</feature>
<dbReference type="EMBL" id="BMXR01000001">
    <property type="protein sequence ID" value="GGX37948.1"/>
    <property type="molecule type" value="Genomic_DNA"/>
</dbReference>
<evidence type="ECO:0000256" key="1">
    <source>
        <dbReference type="SAM" id="MobiDB-lite"/>
    </source>
</evidence>
<sequence>MAYTYARTLLWSSLIAGSSLMLAACGPSGESDARTQTQLSIQGTRPDGTTARNLLRAASDSGVDIPVYDNAGSPDGTLHLTTAWMVVKEVDLEMEGEGDDDVDGASDSNDDSSHVEIEFVGPYVVDLLTSTTNPVLPSLLIEAGQYDDIEVEIEKLEPEDLDSEGNPLIDTYPELDRFTLYLEGTYTSQDGTHNAIPFKLQSELSEEFDLAGSDISNTITLNTDQTVDLIVAFRMARWFRFDDIETNSDLDLTLQEAIVWNEAEQRHELFLSGDNRSDVMEVIEDNIEESGDFGEDDDDDGELGSDEDEDDDDEWDDDEDDQ</sequence>
<proteinExistence type="predicted"/>
<keyword evidence="2" id="KW-0732">Signal</keyword>
<keyword evidence="4" id="KW-1185">Reference proteome</keyword>
<accession>A0A918K0G5</accession>
<name>A0A918K0G5_9GAMM</name>
<evidence type="ECO:0000313" key="4">
    <source>
        <dbReference type="Proteomes" id="UP000626148"/>
    </source>
</evidence>
<protein>
    <recommendedName>
        <fullName evidence="5">DUF4382 domain-containing protein</fullName>
    </recommendedName>
</protein>
<reference evidence="3" key="2">
    <citation type="submission" date="2020-09" db="EMBL/GenBank/DDBJ databases">
        <authorList>
            <person name="Sun Q."/>
            <person name="Kim S."/>
        </authorList>
    </citation>
    <scope>NUCLEOTIDE SEQUENCE</scope>
    <source>
        <strain evidence="3">KCTC 22169</strain>
    </source>
</reference>
<feature type="chain" id="PRO_5037230131" description="DUF4382 domain-containing protein" evidence="2">
    <location>
        <begin position="24"/>
        <end position="322"/>
    </location>
</feature>
<gene>
    <name evidence="3" type="ORF">GCM10007392_00050</name>
</gene>
<dbReference type="AlphaFoldDB" id="A0A918K0G5"/>
<reference evidence="3" key="1">
    <citation type="journal article" date="2014" name="Int. J. Syst. Evol. Microbiol.">
        <title>Complete genome sequence of Corynebacterium casei LMG S-19264T (=DSM 44701T), isolated from a smear-ripened cheese.</title>
        <authorList>
            <consortium name="US DOE Joint Genome Institute (JGI-PGF)"/>
            <person name="Walter F."/>
            <person name="Albersmeier A."/>
            <person name="Kalinowski J."/>
            <person name="Ruckert C."/>
        </authorList>
    </citation>
    <scope>NUCLEOTIDE SEQUENCE</scope>
    <source>
        <strain evidence="3">KCTC 22169</strain>
    </source>
</reference>